<dbReference type="PROSITE" id="PS50110">
    <property type="entry name" value="RESPONSE_REGULATORY"/>
    <property type="match status" value="1"/>
</dbReference>
<dbReference type="InterPro" id="IPR001789">
    <property type="entry name" value="Sig_transdc_resp-reg_receiver"/>
</dbReference>
<protein>
    <submittedName>
        <fullName evidence="5">Response regulator receiver domain-containing protein</fullName>
    </submittedName>
</protein>
<dbReference type="EMBL" id="FZNR01000032">
    <property type="protein sequence ID" value="SNS99667.1"/>
    <property type="molecule type" value="Genomic_DNA"/>
</dbReference>
<dbReference type="AlphaFoldDB" id="A0A239J1C8"/>
<organism evidence="5 6">
    <name type="scientific">Actinoplanes regularis</name>
    <dbReference type="NCBI Taxonomy" id="52697"/>
    <lineage>
        <taxon>Bacteria</taxon>
        <taxon>Bacillati</taxon>
        <taxon>Actinomycetota</taxon>
        <taxon>Actinomycetes</taxon>
        <taxon>Micromonosporales</taxon>
        <taxon>Micromonosporaceae</taxon>
        <taxon>Actinoplanes</taxon>
    </lineage>
</organism>
<evidence type="ECO:0000313" key="6">
    <source>
        <dbReference type="Proteomes" id="UP000198415"/>
    </source>
</evidence>
<gene>
    <name evidence="5" type="ORF">SAMN06264365_13223</name>
</gene>
<dbReference type="OrthoDB" id="9802066at2"/>
<dbReference type="Pfam" id="PF13487">
    <property type="entry name" value="HD_5"/>
    <property type="match status" value="1"/>
</dbReference>
<dbReference type="InterPro" id="IPR011006">
    <property type="entry name" value="CheY-like_superfamily"/>
</dbReference>
<sequence>MIGVTQERKIGPSTMGRATRWNGSDPRHDDVCGQDPYSAPGRSDTMPVQPRVLCLDDDPRVLEELERALCTGFRVVTTTDPEVALRMLAEAGDDPFPVFIADMQMPVIDGVEVLQRAGAVSPSTTRVLLADDIDVADTMAAINQGHVFQLLLKPCPADELRATVAAATAQHQESGADKVPAGAATAGTVEALLATLAQAQPALVERAHRMRGIAEKVCAVLEFPDAWQVELAAELTAVGAVTLPVAAVEAVITGIPRNDTEARTLDALFDRAAAVLAHVPALAPVRVIIRHQLRTHRDPFQPMPAEAPQAALVLQAIREYDALIHRGTEVRTALATLTARKTHAPALIAALAEYAGVESAHEAREINVDELEVGDTLAGDVYSATGLQLAARGEVVTEEVLARIHDFHDSTGLLSRHLLVA</sequence>
<dbReference type="PANTHER" id="PTHR44591:SF3">
    <property type="entry name" value="RESPONSE REGULATORY DOMAIN-CONTAINING PROTEIN"/>
    <property type="match status" value="1"/>
</dbReference>
<dbReference type="Proteomes" id="UP000198415">
    <property type="component" value="Unassembled WGS sequence"/>
</dbReference>
<feature type="region of interest" description="Disordered" evidence="3">
    <location>
        <begin position="1"/>
        <end position="45"/>
    </location>
</feature>
<dbReference type="Gene3D" id="3.40.50.2300">
    <property type="match status" value="1"/>
</dbReference>
<evidence type="ECO:0000256" key="3">
    <source>
        <dbReference type="SAM" id="MobiDB-lite"/>
    </source>
</evidence>
<proteinExistence type="predicted"/>
<evidence type="ECO:0000259" key="4">
    <source>
        <dbReference type="PROSITE" id="PS50110"/>
    </source>
</evidence>
<reference evidence="5 6" key="1">
    <citation type="submission" date="2017-06" db="EMBL/GenBank/DDBJ databases">
        <authorList>
            <person name="Kim H.J."/>
            <person name="Triplett B.A."/>
        </authorList>
    </citation>
    <scope>NUCLEOTIDE SEQUENCE [LARGE SCALE GENOMIC DNA]</scope>
    <source>
        <strain evidence="5 6">DSM 43151</strain>
    </source>
</reference>
<dbReference type="SUPFAM" id="SSF52172">
    <property type="entry name" value="CheY-like"/>
    <property type="match status" value="1"/>
</dbReference>
<keyword evidence="1 2" id="KW-0597">Phosphoprotein</keyword>
<name>A0A239J1C8_9ACTN</name>
<dbReference type="InterPro" id="IPR050595">
    <property type="entry name" value="Bact_response_regulator"/>
</dbReference>
<dbReference type="PANTHER" id="PTHR44591">
    <property type="entry name" value="STRESS RESPONSE REGULATOR PROTEIN 1"/>
    <property type="match status" value="1"/>
</dbReference>
<feature type="compositionally biased region" description="Basic and acidic residues" evidence="3">
    <location>
        <begin position="1"/>
        <end position="10"/>
    </location>
</feature>
<dbReference type="GO" id="GO:0000160">
    <property type="term" value="P:phosphorelay signal transduction system"/>
    <property type="evidence" value="ECO:0007669"/>
    <property type="project" value="InterPro"/>
</dbReference>
<evidence type="ECO:0000256" key="2">
    <source>
        <dbReference type="PROSITE-ProRule" id="PRU00169"/>
    </source>
</evidence>
<feature type="modified residue" description="4-aspartylphosphate" evidence="2">
    <location>
        <position position="102"/>
    </location>
</feature>
<feature type="domain" description="Response regulatory" evidence="4">
    <location>
        <begin position="51"/>
        <end position="168"/>
    </location>
</feature>
<accession>A0A239J1C8</accession>
<dbReference type="Pfam" id="PF00072">
    <property type="entry name" value="Response_reg"/>
    <property type="match status" value="1"/>
</dbReference>
<keyword evidence="6" id="KW-1185">Reference proteome</keyword>
<evidence type="ECO:0000313" key="5">
    <source>
        <dbReference type="EMBL" id="SNS99667.1"/>
    </source>
</evidence>
<evidence type="ECO:0000256" key="1">
    <source>
        <dbReference type="ARBA" id="ARBA00022553"/>
    </source>
</evidence>
<dbReference type="SMART" id="SM00448">
    <property type="entry name" value="REC"/>
    <property type="match status" value="1"/>
</dbReference>